<dbReference type="PANTHER" id="PTHR12126:SF16">
    <property type="entry name" value="MIOREX COMPLEX COMPONENT 2"/>
    <property type="match status" value="1"/>
</dbReference>
<gene>
    <name evidence="3" type="ORF">CBRE1094_LOCUS33191</name>
</gene>
<dbReference type="PANTHER" id="PTHR12126">
    <property type="entry name" value="NADH-UBIQUINONE OXIDOREDUCTASE 39 KDA SUBUNIT-RELATED"/>
    <property type="match status" value="1"/>
</dbReference>
<accession>A0A7S2IE52</accession>
<name>A0A7S2IE52_9EUKA</name>
<dbReference type="EMBL" id="HBGU01061085">
    <property type="protein sequence ID" value="CAD9516271.1"/>
    <property type="molecule type" value="Transcribed_RNA"/>
</dbReference>
<reference evidence="3" key="1">
    <citation type="submission" date="2021-01" db="EMBL/GenBank/DDBJ databases">
        <authorList>
            <person name="Corre E."/>
            <person name="Pelletier E."/>
            <person name="Niang G."/>
            <person name="Scheremetjew M."/>
            <person name="Finn R."/>
            <person name="Kale V."/>
            <person name="Holt S."/>
            <person name="Cochrane G."/>
            <person name="Meng A."/>
            <person name="Brown T."/>
            <person name="Cohen L."/>
        </authorList>
    </citation>
    <scope>NUCLEOTIDE SEQUENCE</scope>
    <source>
        <strain evidence="3">UTEX LB 985</strain>
    </source>
</reference>
<dbReference type="GO" id="GO:0044877">
    <property type="term" value="F:protein-containing complex binding"/>
    <property type="evidence" value="ECO:0007669"/>
    <property type="project" value="TreeGrafter"/>
</dbReference>
<dbReference type="GO" id="GO:0005739">
    <property type="term" value="C:mitochondrion"/>
    <property type="evidence" value="ECO:0007669"/>
    <property type="project" value="TreeGrafter"/>
</dbReference>
<feature type="region of interest" description="Disordered" evidence="1">
    <location>
        <begin position="14"/>
        <end position="33"/>
    </location>
</feature>
<organism evidence="3">
    <name type="scientific">Haptolina brevifila</name>
    <dbReference type="NCBI Taxonomy" id="156173"/>
    <lineage>
        <taxon>Eukaryota</taxon>
        <taxon>Haptista</taxon>
        <taxon>Haptophyta</taxon>
        <taxon>Prymnesiophyceae</taxon>
        <taxon>Prymnesiales</taxon>
        <taxon>Prymnesiaceae</taxon>
        <taxon>Haptolina</taxon>
    </lineage>
</organism>
<dbReference type="InterPro" id="IPR051207">
    <property type="entry name" value="ComplexI_NDUFA9_subunit"/>
</dbReference>
<protein>
    <recommendedName>
        <fullName evidence="2">NAD(P)-binding domain-containing protein</fullName>
    </recommendedName>
</protein>
<evidence type="ECO:0000313" key="3">
    <source>
        <dbReference type="EMBL" id="CAD9516271.1"/>
    </source>
</evidence>
<dbReference type="AlphaFoldDB" id="A0A7S2IE52"/>
<proteinExistence type="predicted"/>
<dbReference type="InterPro" id="IPR036291">
    <property type="entry name" value="NAD(P)-bd_dom_sf"/>
</dbReference>
<feature type="domain" description="NAD(P)-binding" evidence="2">
    <location>
        <begin position="106"/>
        <end position="287"/>
    </location>
</feature>
<dbReference type="Gene3D" id="3.40.50.720">
    <property type="entry name" value="NAD(P)-binding Rossmann-like Domain"/>
    <property type="match status" value="1"/>
</dbReference>
<evidence type="ECO:0000259" key="2">
    <source>
        <dbReference type="Pfam" id="PF13460"/>
    </source>
</evidence>
<sequence>MMFCVGFRGTQPVVQQPDAEHQPHATHQQPRHRVSMSTQRLVLLIVATTQAALSLRVGGGPRSAVRMSSAANVDRRGLLSTGAAISFAALPLKTHADAKPKIVVFGGSGYVGAYASQMLLGKGADVVAISRKPPAEAADKVKAILGVGLPVDYQQLDASTADLTAVLTGASAVISCVGVAPGGTNMRDGNGAVNVRIADAAKAAGVDKFVYLGLASELASSPIKFVFGDYVKGKAEAEAAVVRDFGGAALVIKPGIIAGGPPGEIRPPGPPGMTPVPVEAVARAAVAGALGQKTGKVDGNQAIVAAAE</sequence>
<dbReference type="SUPFAM" id="SSF51735">
    <property type="entry name" value="NAD(P)-binding Rossmann-fold domains"/>
    <property type="match status" value="1"/>
</dbReference>
<evidence type="ECO:0000256" key="1">
    <source>
        <dbReference type="SAM" id="MobiDB-lite"/>
    </source>
</evidence>
<dbReference type="InterPro" id="IPR016040">
    <property type="entry name" value="NAD(P)-bd_dom"/>
</dbReference>
<dbReference type="Pfam" id="PF13460">
    <property type="entry name" value="NAD_binding_10"/>
    <property type="match status" value="1"/>
</dbReference>